<keyword evidence="4" id="KW-0472">Membrane</keyword>
<comment type="pathway">
    <text evidence="1">Lipid metabolism.</text>
</comment>
<sequence length="212" mass="23747">MINTLLRSLFFMLLVRPLVLIGLGINIRNRKALPTQGPAVIIANHNSHLDTLVILSLFPLSLLSRVRPVAAADYFLRNPFLAWFATKIIGIIPIQRATKGGNPLHQAFEALRNNEILIIYPEGSRGVPEELTKFKKGISLISKKFPEIPITPLFLHGLGKALPKGDAVFVPFFCDIFVGNAQLWEGEKDLFMQKLEAQITDLSKQGHFPEWD</sequence>
<protein>
    <submittedName>
        <fullName evidence="6">Glycerol acyltransferase</fullName>
    </submittedName>
</protein>
<evidence type="ECO:0000256" key="2">
    <source>
        <dbReference type="ARBA" id="ARBA00022679"/>
    </source>
</evidence>
<proteinExistence type="predicted"/>
<gene>
    <name evidence="6" type="ORF">WH96_11680</name>
</gene>
<keyword evidence="4" id="KW-1133">Transmembrane helix</keyword>
<evidence type="ECO:0000256" key="4">
    <source>
        <dbReference type="SAM" id="Phobius"/>
    </source>
</evidence>
<dbReference type="Pfam" id="PF01553">
    <property type="entry name" value="Acyltransferase"/>
    <property type="match status" value="1"/>
</dbReference>
<keyword evidence="4" id="KW-0812">Transmembrane</keyword>
<dbReference type="EMBL" id="LAQL01000007">
    <property type="protein sequence ID" value="KLN60403.1"/>
    <property type="molecule type" value="Genomic_DNA"/>
</dbReference>
<comment type="caution">
    <text evidence="6">The sequence shown here is derived from an EMBL/GenBank/DDBJ whole genome shotgun (WGS) entry which is preliminary data.</text>
</comment>
<dbReference type="PANTHER" id="PTHR10434">
    <property type="entry name" value="1-ACYL-SN-GLYCEROL-3-PHOSPHATE ACYLTRANSFERASE"/>
    <property type="match status" value="1"/>
</dbReference>
<dbReference type="OrthoDB" id="9808424at2"/>
<keyword evidence="3 6" id="KW-0012">Acyltransferase</keyword>
<feature type="transmembrane region" description="Helical" evidence="4">
    <location>
        <begin position="6"/>
        <end position="27"/>
    </location>
</feature>
<organism evidence="6 7">
    <name type="scientific">Kiloniella spongiae</name>
    <dbReference type="NCBI Taxonomy" id="1489064"/>
    <lineage>
        <taxon>Bacteria</taxon>
        <taxon>Pseudomonadati</taxon>
        <taxon>Pseudomonadota</taxon>
        <taxon>Alphaproteobacteria</taxon>
        <taxon>Rhodospirillales</taxon>
        <taxon>Kiloniellaceae</taxon>
        <taxon>Kiloniella</taxon>
    </lineage>
</organism>
<dbReference type="InterPro" id="IPR002123">
    <property type="entry name" value="Plipid/glycerol_acylTrfase"/>
</dbReference>
<evidence type="ECO:0000313" key="6">
    <source>
        <dbReference type="EMBL" id="KLN60403.1"/>
    </source>
</evidence>
<dbReference type="STRING" id="1489064.WH96_11680"/>
<keyword evidence="7" id="KW-1185">Reference proteome</keyword>
<reference evidence="6 7" key="1">
    <citation type="submission" date="2015-03" db="EMBL/GenBank/DDBJ databases">
        <title>Genome Sequence of Kiloniella spongiae MEBiC09566, isolated from a marine sponge.</title>
        <authorList>
            <person name="Shao Z."/>
            <person name="Wang L."/>
            <person name="Li X."/>
        </authorList>
    </citation>
    <scope>NUCLEOTIDE SEQUENCE [LARGE SCALE GENOMIC DNA]</scope>
    <source>
        <strain evidence="6 7">MEBiC09566</strain>
    </source>
</reference>
<evidence type="ECO:0000256" key="1">
    <source>
        <dbReference type="ARBA" id="ARBA00005189"/>
    </source>
</evidence>
<dbReference type="GO" id="GO:0003841">
    <property type="term" value="F:1-acylglycerol-3-phosphate O-acyltransferase activity"/>
    <property type="evidence" value="ECO:0007669"/>
    <property type="project" value="TreeGrafter"/>
</dbReference>
<evidence type="ECO:0000259" key="5">
    <source>
        <dbReference type="SMART" id="SM00563"/>
    </source>
</evidence>
<dbReference type="SUPFAM" id="SSF69593">
    <property type="entry name" value="Glycerol-3-phosphate (1)-acyltransferase"/>
    <property type="match status" value="1"/>
</dbReference>
<dbReference type="SMART" id="SM00563">
    <property type="entry name" value="PlsC"/>
    <property type="match status" value="1"/>
</dbReference>
<dbReference type="GO" id="GO:0006654">
    <property type="term" value="P:phosphatidic acid biosynthetic process"/>
    <property type="evidence" value="ECO:0007669"/>
    <property type="project" value="TreeGrafter"/>
</dbReference>
<evidence type="ECO:0000313" key="7">
    <source>
        <dbReference type="Proteomes" id="UP000035444"/>
    </source>
</evidence>
<dbReference type="CDD" id="cd07989">
    <property type="entry name" value="LPLAT_AGPAT-like"/>
    <property type="match status" value="1"/>
</dbReference>
<accession>A0A0H2MDH7</accession>
<keyword evidence="2 6" id="KW-0808">Transferase</keyword>
<dbReference type="AlphaFoldDB" id="A0A0H2MDH7"/>
<feature type="domain" description="Phospholipid/glycerol acyltransferase" evidence="5">
    <location>
        <begin position="39"/>
        <end position="158"/>
    </location>
</feature>
<dbReference type="PATRIC" id="fig|1489064.4.peg.3653"/>
<dbReference type="Proteomes" id="UP000035444">
    <property type="component" value="Unassembled WGS sequence"/>
</dbReference>
<name>A0A0H2MDH7_9PROT</name>
<evidence type="ECO:0000256" key="3">
    <source>
        <dbReference type="ARBA" id="ARBA00023315"/>
    </source>
</evidence>
<dbReference type="PANTHER" id="PTHR10434:SF11">
    <property type="entry name" value="1-ACYL-SN-GLYCEROL-3-PHOSPHATE ACYLTRANSFERASE"/>
    <property type="match status" value="1"/>
</dbReference>